<accession>A0A7S4GL38</accession>
<organism evidence="1">
    <name type="scientific">Oxyrrhis marina</name>
    <name type="common">Dinoflagellate</name>
    <dbReference type="NCBI Taxonomy" id="2969"/>
    <lineage>
        <taxon>Eukaryota</taxon>
        <taxon>Sar</taxon>
        <taxon>Alveolata</taxon>
        <taxon>Dinophyceae</taxon>
        <taxon>Oxyrrhinales</taxon>
        <taxon>Oxyrrhinaceae</taxon>
        <taxon>Oxyrrhis</taxon>
    </lineage>
</organism>
<dbReference type="InterPro" id="IPR012334">
    <property type="entry name" value="Pectin_lyas_fold"/>
</dbReference>
<reference evidence="1" key="1">
    <citation type="submission" date="2021-01" db="EMBL/GenBank/DDBJ databases">
        <authorList>
            <person name="Corre E."/>
            <person name="Pelletier E."/>
            <person name="Niang G."/>
            <person name="Scheremetjew M."/>
            <person name="Finn R."/>
            <person name="Kale V."/>
            <person name="Holt S."/>
            <person name="Cochrane G."/>
            <person name="Meng A."/>
            <person name="Brown T."/>
            <person name="Cohen L."/>
        </authorList>
    </citation>
    <scope>NUCLEOTIDE SEQUENCE</scope>
    <source>
        <strain evidence="1">LB1974</strain>
    </source>
</reference>
<gene>
    <name evidence="1" type="ORF">OMAR00294_LOCUS338</name>
</gene>
<sequence length="351" mass="37259">MVSNAKSAPIVAEKPYLVEENGSWFIAVPEAQTHLVGRAPAATRRIAMQDVFVARVGDTAATITEGIRGKKALVFTPGIYGFSEVLTIDQTGFVVLGIGFPTLIPTGTNSALLITAEGAHVAGLLLEAGTPKDAGETRPLLRWSGPKGSLSDIFARVGSFSYETDFKASCLVPRADVHVQIDGSEVTVDNTWLWHADHDDCGGKSDDAFSGHGFLVTGSDVRVHGLKVEHTMKDLVSWQGERGEVYFFQSELPYDDPEFAGVGYHVAPEVQQHTAMGVGVYIVGALTVATGVRVPPTASMTHVFAWCITGAETQFGSVMCTSEGSSQCYKGDQCVGSACYVGHVGETSVVV</sequence>
<protein>
    <submittedName>
        <fullName evidence="1">Uncharacterized protein</fullName>
    </submittedName>
</protein>
<proteinExistence type="predicted"/>
<dbReference type="Gene3D" id="2.160.20.10">
    <property type="entry name" value="Single-stranded right-handed beta-helix, Pectin lyase-like"/>
    <property type="match status" value="1"/>
</dbReference>
<dbReference type="EMBL" id="HBJB01000397">
    <property type="protein sequence ID" value="CAE0840195.1"/>
    <property type="molecule type" value="Transcribed_RNA"/>
</dbReference>
<name>A0A7S4GL38_OXYMA</name>
<evidence type="ECO:0000313" key="1">
    <source>
        <dbReference type="EMBL" id="CAE0840195.1"/>
    </source>
</evidence>
<dbReference type="AlphaFoldDB" id="A0A7S4GL38"/>